<dbReference type="RefSeq" id="WP_149080774.1">
    <property type="nucleotide sequence ID" value="NZ_VTAW01000006.1"/>
</dbReference>
<dbReference type="SUPFAM" id="SSF47598">
    <property type="entry name" value="Ribbon-helix-helix"/>
    <property type="match status" value="1"/>
</dbReference>
<dbReference type="EMBL" id="VTAW01000006">
    <property type="protein sequence ID" value="TYT62758.1"/>
    <property type="molecule type" value="Genomic_DNA"/>
</dbReference>
<feature type="domain" description="Ribbon-helix-helix protein CopG" evidence="2">
    <location>
        <begin position="15"/>
        <end position="50"/>
    </location>
</feature>
<evidence type="ECO:0000256" key="1">
    <source>
        <dbReference type="SAM" id="MobiDB-lite"/>
    </source>
</evidence>
<dbReference type="InterPro" id="IPR013321">
    <property type="entry name" value="Arc_rbn_hlx_hlx"/>
</dbReference>
<comment type="caution">
    <text evidence="3">The sequence shown here is derived from an EMBL/GenBank/DDBJ whole genome shotgun (WGS) entry which is preliminary data.</text>
</comment>
<dbReference type="AlphaFoldDB" id="A0A5D5ALK0"/>
<reference evidence="3 4" key="1">
    <citation type="submission" date="2019-08" db="EMBL/GenBank/DDBJ databases">
        <title>Archaea genome.</title>
        <authorList>
            <person name="Kajale S."/>
            <person name="Shouche Y."/>
            <person name="Deshpande N."/>
            <person name="Sharma A."/>
        </authorList>
    </citation>
    <scope>NUCLEOTIDE SEQUENCE [LARGE SCALE GENOMIC DNA]</scope>
    <source>
        <strain evidence="3 4">ESP3B_9</strain>
    </source>
</reference>
<dbReference type="Gene3D" id="1.10.1220.10">
    <property type="entry name" value="Met repressor-like"/>
    <property type="match status" value="1"/>
</dbReference>
<organism evidence="3 4">
    <name type="scientific">Natrialba swarupiae</name>
    <dbReference type="NCBI Taxonomy" id="2448032"/>
    <lineage>
        <taxon>Archaea</taxon>
        <taxon>Methanobacteriati</taxon>
        <taxon>Methanobacteriota</taxon>
        <taxon>Stenosarchaea group</taxon>
        <taxon>Halobacteria</taxon>
        <taxon>Halobacteriales</taxon>
        <taxon>Natrialbaceae</taxon>
        <taxon>Natrialba</taxon>
    </lineage>
</organism>
<dbReference type="PANTHER" id="PTHR34719">
    <property type="entry name" value="NICKEL-RESPONSIVE REGULATOR"/>
    <property type="match status" value="1"/>
</dbReference>
<dbReference type="Proteomes" id="UP000324104">
    <property type="component" value="Unassembled WGS sequence"/>
</dbReference>
<evidence type="ECO:0000313" key="3">
    <source>
        <dbReference type="EMBL" id="TYT62758.1"/>
    </source>
</evidence>
<gene>
    <name evidence="3" type="ORF">FYC77_06925</name>
</gene>
<keyword evidence="4" id="KW-1185">Reference proteome</keyword>
<dbReference type="GO" id="GO:0006355">
    <property type="term" value="P:regulation of DNA-templated transcription"/>
    <property type="evidence" value="ECO:0007669"/>
    <property type="project" value="InterPro"/>
</dbReference>
<dbReference type="Pfam" id="PF01402">
    <property type="entry name" value="RHH_1"/>
    <property type="match status" value="1"/>
</dbReference>
<proteinExistence type="predicted"/>
<dbReference type="CDD" id="cd22231">
    <property type="entry name" value="RHH_NikR_HicB-like"/>
    <property type="match status" value="1"/>
</dbReference>
<evidence type="ECO:0000313" key="4">
    <source>
        <dbReference type="Proteomes" id="UP000324104"/>
    </source>
</evidence>
<feature type="region of interest" description="Disordered" evidence="1">
    <location>
        <begin position="54"/>
        <end position="91"/>
    </location>
</feature>
<accession>A0A5D5ALK0</accession>
<dbReference type="InterPro" id="IPR010985">
    <property type="entry name" value="Ribbon_hlx_hlx"/>
</dbReference>
<dbReference type="InterPro" id="IPR050192">
    <property type="entry name" value="CopG/NikR_regulator"/>
</dbReference>
<sequence>MSTNAGDNGDGDMVKLNVKVPKRLLEEVDELAEELEYTNRSEFVREVLRDTTEPILTPGAQEGVSEGYSDVPAGRTMSTDEARERLGIDQD</sequence>
<evidence type="ECO:0000259" key="2">
    <source>
        <dbReference type="Pfam" id="PF01402"/>
    </source>
</evidence>
<name>A0A5D5ALK0_9EURY</name>
<dbReference type="Gene3D" id="1.10.1220.170">
    <property type="match status" value="1"/>
</dbReference>
<protein>
    <submittedName>
        <fullName evidence="3">Type II toxin-antitoxin system Phd/YefM family antitoxin</fullName>
    </submittedName>
</protein>
<dbReference type="InterPro" id="IPR002145">
    <property type="entry name" value="CopG"/>
</dbReference>
<dbReference type="PANTHER" id="PTHR34719:SF2">
    <property type="entry name" value="NICKEL-RESPONSIVE REGULATOR"/>
    <property type="match status" value="1"/>
</dbReference>
<dbReference type="GO" id="GO:0003677">
    <property type="term" value="F:DNA binding"/>
    <property type="evidence" value="ECO:0007669"/>
    <property type="project" value="TreeGrafter"/>
</dbReference>
<feature type="compositionally biased region" description="Basic and acidic residues" evidence="1">
    <location>
        <begin position="78"/>
        <end position="91"/>
    </location>
</feature>